<evidence type="ECO:0000313" key="2">
    <source>
        <dbReference type="EMBL" id="KAL2520409.1"/>
    </source>
</evidence>
<dbReference type="Proteomes" id="UP001604277">
    <property type="component" value="Unassembled WGS sequence"/>
</dbReference>
<comment type="caution">
    <text evidence="2">The sequence shown here is derived from an EMBL/GenBank/DDBJ whole genome shotgun (WGS) entry which is preliminary data.</text>
</comment>
<dbReference type="EMBL" id="JBFOLJ010000007">
    <property type="protein sequence ID" value="KAL2520409.1"/>
    <property type="molecule type" value="Genomic_DNA"/>
</dbReference>
<feature type="compositionally biased region" description="Low complexity" evidence="1">
    <location>
        <begin position="1"/>
        <end position="14"/>
    </location>
</feature>
<gene>
    <name evidence="2" type="ORF">Fot_24332</name>
</gene>
<reference evidence="3" key="1">
    <citation type="submission" date="2024-07" db="EMBL/GenBank/DDBJ databases">
        <title>Two chromosome-level genome assemblies of Korean endemic species Abeliophyllum distichum and Forsythia ovata (Oleaceae).</title>
        <authorList>
            <person name="Jang H."/>
        </authorList>
    </citation>
    <scope>NUCLEOTIDE SEQUENCE [LARGE SCALE GENOMIC DNA]</scope>
</reference>
<accession>A0ABD1U5W6</accession>
<sequence length="143" mass="15480">MPSTKSRTPRTTSSNGKAHAGILPIYAPKPVKQVIPSWISNSGMSLTKNLIIEPGSSPRSRINDIGGIKPVSYLIPSTLKTSMEMINKYGAQEVKQVAPLIPSTSKPNEAIEKLVNKYRGHDNAAILKSHMVASPIANLETFM</sequence>
<evidence type="ECO:0000313" key="3">
    <source>
        <dbReference type="Proteomes" id="UP001604277"/>
    </source>
</evidence>
<dbReference type="AlphaFoldDB" id="A0ABD1U5W6"/>
<proteinExistence type="predicted"/>
<keyword evidence="3" id="KW-1185">Reference proteome</keyword>
<protein>
    <submittedName>
        <fullName evidence="2">Zinc finger CCCH domain-containing protein 45-like</fullName>
    </submittedName>
</protein>
<feature type="region of interest" description="Disordered" evidence="1">
    <location>
        <begin position="1"/>
        <end position="20"/>
    </location>
</feature>
<organism evidence="2 3">
    <name type="scientific">Forsythia ovata</name>
    <dbReference type="NCBI Taxonomy" id="205694"/>
    <lineage>
        <taxon>Eukaryota</taxon>
        <taxon>Viridiplantae</taxon>
        <taxon>Streptophyta</taxon>
        <taxon>Embryophyta</taxon>
        <taxon>Tracheophyta</taxon>
        <taxon>Spermatophyta</taxon>
        <taxon>Magnoliopsida</taxon>
        <taxon>eudicotyledons</taxon>
        <taxon>Gunneridae</taxon>
        <taxon>Pentapetalae</taxon>
        <taxon>asterids</taxon>
        <taxon>lamiids</taxon>
        <taxon>Lamiales</taxon>
        <taxon>Oleaceae</taxon>
        <taxon>Forsythieae</taxon>
        <taxon>Forsythia</taxon>
    </lineage>
</organism>
<evidence type="ECO:0000256" key="1">
    <source>
        <dbReference type="SAM" id="MobiDB-lite"/>
    </source>
</evidence>
<name>A0ABD1U5W6_9LAMI</name>